<keyword evidence="9" id="KW-1185">Reference proteome</keyword>
<dbReference type="SUPFAM" id="SSF46626">
    <property type="entry name" value="Cytochrome c"/>
    <property type="match status" value="1"/>
</dbReference>
<dbReference type="PANTHER" id="PTHR37823">
    <property type="entry name" value="CYTOCHROME C-553-LIKE"/>
    <property type="match status" value="1"/>
</dbReference>
<dbReference type="InterPro" id="IPR036909">
    <property type="entry name" value="Cyt_c-like_dom_sf"/>
</dbReference>
<keyword evidence="4" id="KW-0249">Electron transport</keyword>
<evidence type="ECO:0000256" key="5">
    <source>
        <dbReference type="ARBA" id="ARBA00023004"/>
    </source>
</evidence>
<dbReference type="RefSeq" id="WP_090210667.1">
    <property type="nucleotide sequence ID" value="NZ_FOZM01000005.1"/>
</dbReference>
<evidence type="ECO:0000256" key="2">
    <source>
        <dbReference type="ARBA" id="ARBA00022617"/>
    </source>
</evidence>
<evidence type="ECO:0000256" key="1">
    <source>
        <dbReference type="ARBA" id="ARBA00022448"/>
    </source>
</evidence>
<evidence type="ECO:0000256" key="6">
    <source>
        <dbReference type="PROSITE-ProRule" id="PRU00433"/>
    </source>
</evidence>
<evidence type="ECO:0000256" key="4">
    <source>
        <dbReference type="ARBA" id="ARBA00022982"/>
    </source>
</evidence>
<keyword evidence="2 6" id="KW-0349">Heme</keyword>
<evidence type="ECO:0000313" key="8">
    <source>
        <dbReference type="EMBL" id="SFS22340.1"/>
    </source>
</evidence>
<dbReference type="PROSITE" id="PS51007">
    <property type="entry name" value="CYTC"/>
    <property type="match status" value="1"/>
</dbReference>
<accession>A0A1I6N323</accession>
<dbReference type="GO" id="GO:0046872">
    <property type="term" value="F:metal ion binding"/>
    <property type="evidence" value="ECO:0007669"/>
    <property type="project" value="UniProtKB-KW"/>
</dbReference>
<reference evidence="8 9" key="1">
    <citation type="submission" date="2016-10" db="EMBL/GenBank/DDBJ databases">
        <authorList>
            <person name="de Groot N.N."/>
        </authorList>
    </citation>
    <scope>NUCLEOTIDE SEQUENCE [LARGE SCALE GENOMIC DNA]</scope>
    <source>
        <strain evidence="8 9">DSM 29433</strain>
    </source>
</reference>
<dbReference type="Gene3D" id="1.10.760.10">
    <property type="entry name" value="Cytochrome c-like domain"/>
    <property type="match status" value="1"/>
</dbReference>
<dbReference type="GO" id="GO:0020037">
    <property type="term" value="F:heme binding"/>
    <property type="evidence" value="ECO:0007669"/>
    <property type="project" value="InterPro"/>
</dbReference>
<dbReference type="InterPro" id="IPR051811">
    <property type="entry name" value="Cytochrome_c550/c551-like"/>
</dbReference>
<proteinExistence type="predicted"/>
<evidence type="ECO:0000313" key="9">
    <source>
        <dbReference type="Proteomes" id="UP000198926"/>
    </source>
</evidence>
<feature type="domain" description="Cytochrome c" evidence="7">
    <location>
        <begin position="60"/>
        <end position="146"/>
    </location>
</feature>
<dbReference type="Proteomes" id="UP000198926">
    <property type="component" value="Unassembled WGS sequence"/>
</dbReference>
<dbReference type="AlphaFoldDB" id="A0A1I6N323"/>
<dbReference type="OrthoDB" id="7854060at2"/>
<dbReference type="Pfam" id="PF00034">
    <property type="entry name" value="Cytochrom_C"/>
    <property type="match status" value="1"/>
</dbReference>
<evidence type="ECO:0000256" key="3">
    <source>
        <dbReference type="ARBA" id="ARBA00022723"/>
    </source>
</evidence>
<evidence type="ECO:0000259" key="7">
    <source>
        <dbReference type="PROSITE" id="PS51007"/>
    </source>
</evidence>
<keyword evidence="5 6" id="KW-0408">Iron</keyword>
<dbReference type="STRING" id="1123755.SAMN05444714_3251"/>
<keyword evidence="3 6" id="KW-0479">Metal-binding</keyword>
<organism evidence="8 9">
    <name type="scientific">Yoonia litorea</name>
    <dbReference type="NCBI Taxonomy" id="1123755"/>
    <lineage>
        <taxon>Bacteria</taxon>
        <taxon>Pseudomonadati</taxon>
        <taxon>Pseudomonadota</taxon>
        <taxon>Alphaproteobacteria</taxon>
        <taxon>Rhodobacterales</taxon>
        <taxon>Paracoccaceae</taxon>
        <taxon>Yoonia</taxon>
    </lineage>
</organism>
<keyword evidence="1" id="KW-0813">Transport</keyword>
<dbReference type="EMBL" id="FOZM01000005">
    <property type="protein sequence ID" value="SFS22340.1"/>
    <property type="molecule type" value="Genomic_DNA"/>
</dbReference>
<dbReference type="PANTHER" id="PTHR37823:SF1">
    <property type="entry name" value="CYTOCHROME C-553-LIKE"/>
    <property type="match status" value="1"/>
</dbReference>
<dbReference type="InterPro" id="IPR009056">
    <property type="entry name" value="Cyt_c-like_dom"/>
</dbReference>
<gene>
    <name evidence="8" type="ORF">SAMN05444714_3251</name>
</gene>
<sequence length="152" mass="16143">MDKSAVFIVGFFVIGGAGFVWQQMQPAPPVNGHSMSPADMSGLEVGDPIVQVNLPAELTENAQVGQRVFEAACADCHGVNAAGQNGIAPPLVHITYEPGHHGDEAFLRAARNGVVAHHWEFGNMPAVEGVTDGDVKLVVAYIRELQRANGIY</sequence>
<protein>
    <submittedName>
        <fullName evidence="8">Cytochrome C oxidase, cbb3-type, subunit III</fullName>
    </submittedName>
</protein>
<dbReference type="GO" id="GO:0009055">
    <property type="term" value="F:electron transfer activity"/>
    <property type="evidence" value="ECO:0007669"/>
    <property type="project" value="InterPro"/>
</dbReference>
<name>A0A1I6N323_9RHOB</name>